<evidence type="ECO:0000313" key="2">
    <source>
        <dbReference type="Proteomes" id="UP001143548"/>
    </source>
</evidence>
<dbReference type="EMBL" id="BROQ01000206">
    <property type="protein sequence ID" value="GKZ27372.1"/>
    <property type="molecule type" value="Genomic_DNA"/>
</dbReference>
<name>A0A9W5Z4C0_9EURO</name>
<reference evidence="1" key="1">
    <citation type="submission" date="2022-07" db="EMBL/GenBank/DDBJ databases">
        <title>Taxonomy of Aspergillus series Nigri: significant species reduction supported by multi-species coalescent approaches.</title>
        <authorList>
            <person name="Bian C."/>
            <person name="Kusuya Y."/>
            <person name="Sklenar F."/>
            <person name="D'hooge E."/>
            <person name="Yaguchi T."/>
            <person name="Takahashi H."/>
            <person name="Hubka V."/>
        </authorList>
    </citation>
    <scope>NUCLEOTIDE SEQUENCE</scope>
    <source>
        <strain evidence="1">CBS 733.88</strain>
    </source>
</reference>
<accession>A0A9W5Z4C0</accession>
<sequence>MSTEEKRKEICRHRAAIPKEEEELKRKKGKIGALSASILADETKDMTMGE</sequence>
<gene>
    <name evidence="1" type="ORF">AbraCBS73388_004479</name>
</gene>
<dbReference type="Proteomes" id="UP001143548">
    <property type="component" value="Unassembled WGS sequence"/>
</dbReference>
<evidence type="ECO:0000313" key="1">
    <source>
        <dbReference type="EMBL" id="GKZ27372.1"/>
    </source>
</evidence>
<proteinExistence type="predicted"/>
<comment type="caution">
    <text evidence="1">The sequence shown here is derived from an EMBL/GenBank/DDBJ whole genome shotgun (WGS) entry which is preliminary data.</text>
</comment>
<protein>
    <submittedName>
        <fullName evidence="1">Uncharacterized protein</fullName>
    </submittedName>
</protein>
<organism evidence="1 2">
    <name type="scientific">Aspergillus brasiliensis</name>
    <dbReference type="NCBI Taxonomy" id="319629"/>
    <lineage>
        <taxon>Eukaryota</taxon>
        <taxon>Fungi</taxon>
        <taxon>Dikarya</taxon>
        <taxon>Ascomycota</taxon>
        <taxon>Pezizomycotina</taxon>
        <taxon>Eurotiomycetes</taxon>
        <taxon>Eurotiomycetidae</taxon>
        <taxon>Eurotiales</taxon>
        <taxon>Aspergillaceae</taxon>
        <taxon>Aspergillus</taxon>
        <taxon>Aspergillus subgen. Circumdati</taxon>
    </lineage>
</organism>
<dbReference type="AlphaFoldDB" id="A0A9W5Z4C0"/>